<dbReference type="RefSeq" id="WP_135693834.1">
    <property type="nucleotide sequence ID" value="NZ_RQHK01000002.1"/>
</dbReference>
<dbReference type="Proteomes" id="UP000297940">
    <property type="component" value="Unassembled WGS sequence"/>
</dbReference>
<dbReference type="CDD" id="cd04301">
    <property type="entry name" value="NAT_SF"/>
    <property type="match status" value="1"/>
</dbReference>
<proteinExistence type="predicted"/>
<evidence type="ECO:0000313" key="5">
    <source>
        <dbReference type="Proteomes" id="UP000297940"/>
    </source>
</evidence>
<dbReference type="InterPro" id="IPR050832">
    <property type="entry name" value="Bact_Acetyltransf"/>
</dbReference>
<dbReference type="PANTHER" id="PTHR43877">
    <property type="entry name" value="AMINOALKYLPHOSPHONATE N-ACETYLTRANSFERASE-RELATED-RELATED"/>
    <property type="match status" value="1"/>
</dbReference>
<organism evidence="4 5">
    <name type="scientific">Leptospira mtsangambouensis</name>
    <dbReference type="NCBI Taxonomy" id="2484912"/>
    <lineage>
        <taxon>Bacteria</taxon>
        <taxon>Pseudomonadati</taxon>
        <taxon>Spirochaetota</taxon>
        <taxon>Spirochaetia</taxon>
        <taxon>Leptospirales</taxon>
        <taxon>Leptospiraceae</taxon>
        <taxon>Leptospira</taxon>
    </lineage>
</organism>
<evidence type="ECO:0000313" key="4">
    <source>
        <dbReference type="EMBL" id="TGM82428.1"/>
    </source>
</evidence>
<evidence type="ECO:0000256" key="2">
    <source>
        <dbReference type="ARBA" id="ARBA00023315"/>
    </source>
</evidence>
<accession>A0ABY2P4M7</accession>
<evidence type="ECO:0000256" key="1">
    <source>
        <dbReference type="ARBA" id="ARBA00022679"/>
    </source>
</evidence>
<dbReference type="Pfam" id="PF00583">
    <property type="entry name" value="Acetyltransf_1"/>
    <property type="match status" value="1"/>
</dbReference>
<dbReference type="InterPro" id="IPR000182">
    <property type="entry name" value="GNAT_dom"/>
</dbReference>
<dbReference type="InterPro" id="IPR016181">
    <property type="entry name" value="Acyl_CoA_acyltransferase"/>
</dbReference>
<dbReference type="SUPFAM" id="SSF55729">
    <property type="entry name" value="Acyl-CoA N-acyltransferases (Nat)"/>
    <property type="match status" value="1"/>
</dbReference>
<protein>
    <submittedName>
        <fullName evidence="4">N-acetyltransferase</fullName>
    </submittedName>
</protein>
<keyword evidence="5" id="KW-1185">Reference proteome</keyword>
<dbReference type="Gene3D" id="3.40.630.30">
    <property type="match status" value="1"/>
</dbReference>
<dbReference type="PROSITE" id="PS51186">
    <property type="entry name" value="GNAT"/>
    <property type="match status" value="1"/>
</dbReference>
<comment type="caution">
    <text evidence="4">The sequence shown here is derived from an EMBL/GenBank/DDBJ whole genome shotgun (WGS) entry which is preliminary data.</text>
</comment>
<gene>
    <name evidence="4" type="ORF">EHR01_06515</name>
</gene>
<sequence>MNKLQVRIAKVSEQKTLEEIQWEASLNNPGDREVLLINPDAIELPIKQIEAGGVFVAEVEGSILGFAAVLPRDDGNSELDAIFVKPNVWRKGVGRALIKRCCTQAKFSGADFLHVVGNPHAEGFYKSCGFELLGTTQTRFGVGLNMKKSLLLI</sequence>
<feature type="domain" description="N-acetyltransferase" evidence="3">
    <location>
        <begin position="4"/>
        <end position="151"/>
    </location>
</feature>
<name>A0ABY2P4M7_9LEPT</name>
<dbReference type="EMBL" id="RQHK01000002">
    <property type="protein sequence ID" value="TGM82428.1"/>
    <property type="molecule type" value="Genomic_DNA"/>
</dbReference>
<keyword evidence="2" id="KW-0012">Acyltransferase</keyword>
<keyword evidence="1" id="KW-0808">Transferase</keyword>
<reference evidence="5" key="1">
    <citation type="journal article" date="2019" name="PLoS Negl. Trop. Dis.">
        <title>Revisiting the worldwide diversity of Leptospira species in the environment.</title>
        <authorList>
            <person name="Vincent A.T."/>
            <person name="Schiettekatte O."/>
            <person name="Bourhy P."/>
            <person name="Veyrier F.J."/>
            <person name="Picardeau M."/>
        </authorList>
    </citation>
    <scope>NUCLEOTIDE SEQUENCE [LARGE SCALE GENOMIC DNA]</scope>
    <source>
        <strain evidence="5">201601298</strain>
    </source>
</reference>
<evidence type="ECO:0000259" key="3">
    <source>
        <dbReference type="PROSITE" id="PS51186"/>
    </source>
</evidence>